<organism evidence="2 3">
    <name type="scientific">Toxoplasma gondii FOU</name>
    <dbReference type="NCBI Taxonomy" id="943167"/>
    <lineage>
        <taxon>Eukaryota</taxon>
        <taxon>Sar</taxon>
        <taxon>Alveolata</taxon>
        <taxon>Apicomplexa</taxon>
        <taxon>Conoidasida</taxon>
        <taxon>Coccidia</taxon>
        <taxon>Eucoccidiorida</taxon>
        <taxon>Eimeriorina</taxon>
        <taxon>Sarcocystidae</taxon>
        <taxon>Toxoplasma</taxon>
    </lineage>
</organism>
<evidence type="ECO:0000259" key="1">
    <source>
        <dbReference type="PROSITE" id="PS50125"/>
    </source>
</evidence>
<gene>
    <name evidence="2" type="ORF">TGFOU_407640</name>
</gene>
<dbReference type="AlphaFoldDB" id="A0A086JC55"/>
<name>A0A086JC55_TOXGO</name>
<dbReference type="GO" id="GO:0009190">
    <property type="term" value="P:cyclic nucleotide biosynthetic process"/>
    <property type="evidence" value="ECO:0007669"/>
    <property type="project" value="InterPro"/>
</dbReference>
<feature type="non-terminal residue" evidence="2">
    <location>
        <position position="40"/>
    </location>
</feature>
<evidence type="ECO:0000313" key="2">
    <source>
        <dbReference type="EMBL" id="KFG29723.1"/>
    </source>
</evidence>
<dbReference type="InterPro" id="IPR029787">
    <property type="entry name" value="Nucleotide_cyclase"/>
</dbReference>
<comment type="caution">
    <text evidence="2">The sequence shown here is derived from an EMBL/GenBank/DDBJ whole genome shotgun (WGS) entry which is preliminary data.</text>
</comment>
<sequence>MLQKLFAKFDKDSTKFGLYKLCTIGDAYVAVSEPVTAENA</sequence>
<dbReference type="EMBL" id="AEYH02003275">
    <property type="protein sequence ID" value="KFG29723.1"/>
    <property type="molecule type" value="Genomic_DNA"/>
</dbReference>
<dbReference type="VEuPathDB" id="ToxoDB:TGFOU_407640"/>
<reference evidence="2 3" key="1">
    <citation type="submission" date="2014-07" db="EMBL/GenBank/DDBJ databases">
        <authorList>
            <person name="Sibley D."/>
            <person name="Venepally P."/>
            <person name="Karamycheva S."/>
            <person name="Hadjithomas M."/>
            <person name="Khan A."/>
            <person name="Brunk B."/>
            <person name="Roos D."/>
            <person name="Caler E."/>
            <person name="Lorenzi H."/>
        </authorList>
    </citation>
    <scope>NUCLEOTIDE SEQUENCE [LARGE SCALE GENOMIC DNA]</scope>
    <source>
        <strain evidence="2 3">FOU</strain>
    </source>
</reference>
<dbReference type="Gene3D" id="3.30.70.1230">
    <property type="entry name" value="Nucleotide cyclase"/>
    <property type="match status" value="1"/>
</dbReference>
<dbReference type="SUPFAM" id="SSF55073">
    <property type="entry name" value="Nucleotide cyclase"/>
    <property type="match status" value="1"/>
</dbReference>
<protein>
    <submittedName>
        <fullName evidence="2">Adenylate/guanylate cyclase catalytic domain protein</fullName>
    </submittedName>
</protein>
<dbReference type="GO" id="GO:0035556">
    <property type="term" value="P:intracellular signal transduction"/>
    <property type="evidence" value="ECO:0007669"/>
    <property type="project" value="InterPro"/>
</dbReference>
<feature type="domain" description="Guanylate cyclase" evidence="1">
    <location>
        <begin position="1"/>
        <end position="40"/>
    </location>
</feature>
<dbReference type="Proteomes" id="UP000028838">
    <property type="component" value="Unassembled WGS sequence"/>
</dbReference>
<accession>A0A086JC55</accession>
<dbReference type="InterPro" id="IPR001054">
    <property type="entry name" value="A/G_cyclase"/>
</dbReference>
<evidence type="ECO:0000313" key="3">
    <source>
        <dbReference type="Proteomes" id="UP000028838"/>
    </source>
</evidence>
<dbReference type="PROSITE" id="PS50125">
    <property type="entry name" value="GUANYLATE_CYCLASE_2"/>
    <property type="match status" value="1"/>
</dbReference>
<dbReference type="Pfam" id="PF00211">
    <property type="entry name" value="Guanylate_cyc"/>
    <property type="match status" value="1"/>
</dbReference>
<proteinExistence type="predicted"/>